<name>M1DVF1_SOLTU</name>
<dbReference type="HOGENOM" id="CLU_140033_1_0_1"/>
<evidence type="ECO:0000313" key="2">
    <source>
        <dbReference type="EnsemblPlants" id="PGSC0003DMT400095030"/>
    </source>
</evidence>
<reference evidence="3" key="1">
    <citation type="journal article" date="2011" name="Nature">
        <title>Genome sequence and analysis of the tuber crop potato.</title>
        <authorList>
            <consortium name="The Potato Genome Sequencing Consortium"/>
        </authorList>
    </citation>
    <scope>NUCLEOTIDE SEQUENCE [LARGE SCALE GENOMIC DNA]</scope>
    <source>
        <strain evidence="3">cv. DM1-3 516 R44</strain>
    </source>
</reference>
<feature type="compositionally biased region" description="Polar residues" evidence="1">
    <location>
        <begin position="73"/>
        <end position="93"/>
    </location>
</feature>
<sequence length="125" mass="13129">MDILMLWSDVPLPEMAAVMPPTETKGDVPSGTAGLSVVDGSEQVNAKALAELQSMEESIVHVSLERSRLETSEIGTSEVCSSYSTHRPPNVSGTDAPIDTTILTPPLDVTGPNAQVVATPTDPQD</sequence>
<evidence type="ECO:0000313" key="3">
    <source>
        <dbReference type="Proteomes" id="UP000011115"/>
    </source>
</evidence>
<dbReference type="EnsemblPlants" id="PGSC0003DMT400095030">
    <property type="protein sequence ID" value="PGSC0003DMT400095030"/>
    <property type="gene ID" value="PGSC0003DMG400044601"/>
</dbReference>
<dbReference type="AlphaFoldDB" id="M1DVF1"/>
<protein>
    <submittedName>
        <fullName evidence="2">Uncharacterized protein</fullName>
    </submittedName>
</protein>
<reference evidence="2" key="2">
    <citation type="submission" date="2015-06" db="UniProtKB">
        <authorList>
            <consortium name="EnsemblPlants"/>
        </authorList>
    </citation>
    <scope>IDENTIFICATION</scope>
    <source>
        <strain evidence="2">DM1-3 516 R44</strain>
    </source>
</reference>
<keyword evidence="3" id="KW-1185">Reference proteome</keyword>
<dbReference type="PaxDb" id="4113-PGSC0003DMT400095030"/>
<dbReference type="Gramene" id="PGSC0003DMT400095030">
    <property type="protein sequence ID" value="PGSC0003DMT400095030"/>
    <property type="gene ID" value="PGSC0003DMG400044601"/>
</dbReference>
<evidence type="ECO:0000256" key="1">
    <source>
        <dbReference type="SAM" id="MobiDB-lite"/>
    </source>
</evidence>
<dbReference type="InParanoid" id="M1DVF1"/>
<feature type="compositionally biased region" description="Polar residues" evidence="1">
    <location>
        <begin position="112"/>
        <end position="125"/>
    </location>
</feature>
<dbReference type="Proteomes" id="UP000011115">
    <property type="component" value="Unassembled WGS sequence"/>
</dbReference>
<proteinExistence type="predicted"/>
<feature type="region of interest" description="Disordered" evidence="1">
    <location>
        <begin position="68"/>
        <end position="125"/>
    </location>
</feature>
<organism evidence="2 3">
    <name type="scientific">Solanum tuberosum</name>
    <name type="common">Potato</name>
    <dbReference type="NCBI Taxonomy" id="4113"/>
    <lineage>
        <taxon>Eukaryota</taxon>
        <taxon>Viridiplantae</taxon>
        <taxon>Streptophyta</taxon>
        <taxon>Embryophyta</taxon>
        <taxon>Tracheophyta</taxon>
        <taxon>Spermatophyta</taxon>
        <taxon>Magnoliopsida</taxon>
        <taxon>eudicotyledons</taxon>
        <taxon>Gunneridae</taxon>
        <taxon>Pentapetalae</taxon>
        <taxon>asterids</taxon>
        <taxon>lamiids</taxon>
        <taxon>Solanales</taxon>
        <taxon>Solanaceae</taxon>
        <taxon>Solanoideae</taxon>
        <taxon>Solaneae</taxon>
        <taxon>Solanum</taxon>
    </lineage>
</organism>
<accession>M1DVF1</accession>